<dbReference type="GO" id="GO:0019897">
    <property type="term" value="C:extrinsic component of plasma membrane"/>
    <property type="evidence" value="ECO:0007669"/>
    <property type="project" value="UniProtKB-UniRule"/>
</dbReference>
<keyword evidence="2 10" id="KW-0444">Lipid biosynthesis</keyword>
<feature type="domain" description="Calcineurin-like phosphoesterase" evidence="11">
    <location>
        <begin position="2"/>
        <end position="202"/>
    </location>
</feature>
<evidence type="ECO:0000256" key="10">
    <source>
        <dbReference type="HAMAP-Rule" id="MF_00575"/>
    </source>
</evidence>
<feature type="binding site" evidence="10">
    <location>
        <position position="198"/>
    </location>
    <ligand>
        <name>substrate</name>
    </ligand>
</feature>
<gene>
    <name evidence="10" type="primary">lpxH</name>
    <name evidence="12" type="ORF">IPJ27_09810</name>
</gene>
<accession>A0A935PZN4</accession>
<evidence type="ECO:0000256" key="2">
    <source>
        <dbReference type="ARBA" id="ARBA00022516"/>
    </source>
</evidence>
<dbReference type="CDD" id="cd07398">
    <property type="entry name" value="MPP_YbbF-LpxH"/>
    <property type="match status" value="1"/>
</dbReference>
<dbReference type="PANTHER" id="PTHR34990">
    <property type="entry name" value="UDP-2,3-DIACYLGLUCOSAMINE HYDROLASE-RELATED"/>
    <property type="match status" value="1"/>
</dbReference>
<comment type="catalytic activity">
    <reaction evidence="10">
        <text>UDP-2-N,3-O-bis[(3R)-3-hydroxytetradecanoyl]-alpha-D-glucosamine + H2O = 2-N,3-O-bis[(3R)-3-hydroxytetradecanoyl]-alpha-D-glucosaminyl 1-phosphate + UMP + 2 H(+)</text>
        <dbReference type="Rhea" id="RHEA:25213"/>
        <dbReference type="ChEBI" id="CHEBI:15377"/>
        <dbReference type="ChEBI" id="CHEBI:15378"/>
        <dbReference type="ChEBI" id="CHEBI:57865"/>
        <dbReference type="ChEBI" id="CHEBI:57957"/>
        <dbReference type="ChEBI" id="CHEBI:78847"/>
        <dbReference type="EC" id="3.6.1.54"/>
    </reaction>
</comment>
<feature type="binding site" evidence="10">
    <location>
        <position position="167"/>
    </location>
    <ligand>
        <name>substrate</name>
    </ligand>
</feature>
<dbReference type="NCBIfam" id="NF003743">
    <property type="entry name" value="PRK05340.1"/>
    <property type="match status" value="1"/>
</dbReference>
<evidence type="ECO:0000256" key="8">
    <source>
        <dbReference type="ARBA" id="ARBA00023136"/>
    </source>
</evidence>
<evidence type="ECO:0000259" key="11">
    <source>
        <dbReference type="Pfam" id="PF00149"/>
    </source>
</evidence>
<dbReference type="GO" id="GO:0005737">
    <property type="term" value="C:cytoplasm"/>
    <property type="evidence" value="ECO:0007669"/>
    <property type="project" value="InterPro"/>
</dbReference>
<proteinExistence type="inferred from homology"/>
<comment type="pathway">
    <text evidence="10">Glycolipid biosynthesis; lipid IV(A) biosynthesis; lipid IV(A) from (3R)-3-hydroxytetradecanoyl-[acyl-carrier-protein] and UDP-N-acetyl-alpha-D-glucosamine: step 4/6.</text>
</comment>
<dbReference type="EC" id="3.6.1.54" evidence="10"/>
<comment type="subcellular location">
    <subcellularLocation>
        <location evidence="10">Cell inner membrane</location>
        <topology evidence="10">Peripheral membrane protein</topology>
        <orientation evidence="10">Cytoplasmic side</orientation>
    </subcellularLocation>
</comment>
<feature type="binding site" evidence="10">
    <location>
        <position position="163"/>
    </location>
    <ligand>
        <name>substrate</name>
    </ligand>
</feature>
<feature type="binding site" evidence="10">
    <location>
        <position position="170"/>
    </location>
    <ligand>
        <name>substrate</name>
    </ligand>
</feature>
<dbReference type="GO" id="GO:0008758">
    <property type="term" value="F:UDP-2,3-diacylglucosamine hydrolase activity"/>
    <property type="evidence" value="ECO:0007669"/>
    <property type="project" value="UniProtKB-UniRule"/>
</dbReference>
<keyword evidence="6 10" id="KW-0378">Hydrolase</keyword>
<evidence type="ECO:0000256" key="3">
    <source>
        <dbReference type="ARBA" id="ARBA00022519"/>
    </source>
</evidence>
<dbReference type="SUPFAM" id="SSF56300">
    <property type="entry name" value="Metallo-dependent phosphatases"/>
    <property type="match status" value="1"/>
</dbReference>
<comment type="caution">
    <text evidence="12">The sequence shown here is derived from an EMBL/GenBank/DDBJ whole genome shotgun (WGS) entry which is preliminary data.</text>
</comment>
<dbReference type="EMBL" id="JADJMH010000006">
    <property type="protein sequence ID" value="MBK7675026.1"/>
    <property type="molecule type" value="Genomic_DNA"/>
</dbReference>
<keyword evidence="3 10" id="KW-0997">Cell inner membrane</keyword>
<feature type="binding site" evidence="10">
    <location>
        <position position="7"/>
    </location>
    <ligand>
        <name>Mn(2+)</name>
        <dbReference type="ChEBI" id="CHEBI:29035"/>
        <label>1</label>
    </ligand>
</feature>
<dbReference type="Proteomes" id="UP000697998">
    <property type="component" value="Unassembled WGS sequence"/>
</dbReference>
<dbReference type="InterPro" id="IPR010138">
    <property type="entry name" value="UDP-diacylglucosamine_Hdrlase"/>
</dbReference>
<dbReference type="GO" id="GO:0009245">
    <property type="term" value="P:lipid A biosynthetic process"/>
    <property type="evidence" value="ECO:0007669"/>
    <property type="project" value="UniProtKB-UniRule"/>
</dbReference>
<feature type="binding site" evidence="10">
    <location>
        <begin position="82"/>
        <end position="83"/>
    </location>
    <ligand>
        <name>substrate</name>
    </ligand>
</feature>
<dbReference type="Pfam" id="PF00149">
    <property type="entry name" value="Metallophos"/>
    <property type="match status" value="1"/>
</dbReference>
<reference evidence="12 13" key="1">
    <citation type="submission" date="2020-10" db="EMBL/GenBank/DDBJ databases">
        <title>Connecting structure to function with the recovery of over 1000 high-quality activated sludge metagenome-assembled genomes encoding full-length rRNA genes using long-read sequencing.</title>
        <authorList>
            <person name="Singleton C.M."/>
            <person name="Petriglieri F."/>
            <person name="Kristensen J.M."/>
            <person name="Kirkegaard R.H."/>
            <person name="Michaelsen T.Y."/>
            <person name="Andersen M.H."/>
            <person name="Karst S.M."/>
            <person name="Dueholm M.S."/>
            <person name="Nielsen P.H."/>
            <person name="Albertsen M."/>
        </authorList>
    </citation>
    <scope>NUCLEOTIDE SEQUENCE [LARGE SCALE GENOMIC DNA]</scope>
    <source>
        <strain evidence="12">EsbW_18-Q3-R4-48_BATAC.285</strain>
    </source>
</reference>
<dbReference type="InterPro" id="IPR029052">
    <property type="entry name" value="Metallo-depent_PP-like"/>
</dbReference>
<evidence type="ECO:0000256" key="5">
    <source>
        <dbReference type="ARBA" id="ARBA00022723"/>
    </source>
</evidence>
<comment type="similarity">
    <text evidence="10">Belongs to the LpxH family.</text>
</comment>
<feature type="binding site" evidence="10">
    <location>
        <position position="198"/>
    </location>
    <ligand>
        <name>Mn(2+)</name>
        <dbReference type="ChEBI" id="CHEBI:29035"/>
        <label>2</label>
    </ligand>
</feature>
<dbReference type="NCBIfam" id="TIGR01854">
    <property type="entry name" value="lipid_A_lpxH"/>
    <property type="match status" value="1"/>
</dbReference>
<evidence type="ECO:0000313" key="12">
    <source>
        <dbReference type="EMBL" id="MBK7675026.1"/>
    </source>
</evidence>
<feature type="binding site" evidence="10">
    <location>
        <position position="117"/>
    </location>
    <ligand>
        <name>Mn(2+)</name>
        <dbReference type="ChEBI" id="CHEBI:29035"/>
        <label>2</label>
    </ligand>
</feature>
<keyword evidence="8 10" id="KW-0472">Membrane</keyword>
<protein>
    <recommendedName>
        <fullName evidence="10">UDP-2,3-diacylglucosamine hydrolase</fullName>
        <ecNumber evidence="10">3.6.1.54</ecNumber>
    </recommendedName>
    <alternativeName>
        <fullName evidence="10">UDP-2,3-diacylglucosamine diphosphatase</fullName>
    </alternativeName>
</protein>
<keyword evidence="5 10" id="KW-0479">Metal-binding</keyword>
<dbReference type="PANTHER" id="PTHR34990:SF1">
    <property type="entry name" value="UDP-2,3-DIACYLGLUCOSAMINE HYDROLASE"/>
    <property type="match status" value="1"/>
</dbReference>
<feature type="binding site" evidence="10">
    <location>
        <position position="82"/>
    </location>
    <ligand>
        <name>Mn(2+)</name>
        <dbReference type="ChEBI" id="CHEBI:29035"/>
        <label>2</label>
    </ligand>
</feature>
<dbReference type="GO" id="GO:0030145">
    <property type="term" value="F:manganese ion binding"/>
    <property type="evidence" value="ECO:0007669"/>
    <property type="project" value="UniProtKB-UniRule"/>
</dbReference>
<keyword evidence="9 10" id="KW-0464">Manganese</keyword>
<sequence>MILFVSDLHLAPQAPGVARIFHEFLGGRARAAEQLFILGDLFEAWPGDDCLDDGEEPFAGEIVDALRQLVSAGVSVSIMHGNRDFLLGERFAARSGAHLLPDPFILSLPTWQFVLSHGDALCTDDQEYQSFRALVRQADWQQAFLARPLDERRAIARDLRQKSEFAKRDKADYLMDINAGATDDFLRLHGYASLIHGHTHRPAMHDHVVDGIHVERWVLADWNETQGECLCWNGEHLARERLR</sequence>
<evidence type="ECO:0000313" key="13">
    <source>
        <dbReference type="Proteomes" id="UP000697998"/>
    </source>
</evidence>
<evidence type="ECO:0000256" key="1">
    <source>
        <dbReference type="ARBA" id="ARBA00022475"/>
    </source>
</evidence>
<feature type="binding site" evidence="10">
    <location>
        <position position="40"/>
    </location>
    <ligand>
        <name>Mn(2+)</name>
        <dbReference type="ChEBI" id="CHEBI:29035"/>
        <label>2</label>
    </ligand>
</feature>
<comment type="cofactor">
    <cofactor evidence="10">
        <name>Mn(2+)</name>
        <dbReference type="ChEBI" id="CHEBI:29035"/>
    </cofactor>
    <text evidence="10">Binds 2 Mn(2+) ions per subunit in a binuclear metal center.</text>
</comment>
<feature type="binding site" evidence="10">
    <location>
        <position position="40"/>
    </location>
    <ligand>
        <name>Mn(2+)</name>
        <dbReference type="ChEBI" id="CHEBI:29035"/>
        <label>1</label>
    </ligand>
</feature>
<keyword evidence="4 10" id="KW-0441">Lipid A biosynthesis</keyword>
<keyword evidence="1 10" id="KW-1003">Cell membrane</keyword>
<evidence type="ECO:0000256" key="7">
    <source>
        <dbReference type="ARBA" id="ARBA00023098"/>
    </source>
</evidence>
<evidence type="ECO:0000256" key="6">
    <source>
        <dbReference type="ARBA" id="ARBA00022801"/>
    </source>
</evidence>
<name>A0A935PZN4_9PROT</name>
<feature type="binding site" evidence="10">
    <location>
        <position position="200"/>
    </location>
    <ligand>
        <name>Mn(2+)</name>
        <dbReference type="ChEBI" id="CHEBI:29035"/>
        <label>1</label>
    </ligand>
</feature>
<keyword evidence="7 10" id="KW-0443">Lipid metabolism</keyword>
<evidence type="ECO:0000256" key="4">
    <source>
        <dbReference type="ARBA" id="ARBA00022556"/>
    </source>
</evidence>
<dbReference type="InterPro" id="IPR004843">
    <property type="entry name" value="Calcineurin-like_PHP"/>
</dbReference>
<evidence type="ECO:0000256" key="9">
    <source>
        <dbReference type="ARBA" id="ARBA00023211"/>
    </source>
</evidence>
<dbReference type="Gene3D" id="3.60.21.10">
    <property type="match status" value="1"/>
</dbReference>
<dbReference type="AlphaFoldDB" id="A0A935PZN4"/>
<comment type="function">
    <text evidence="10">Hydrolyzes the pyrophosphate bond of UDP-2,3-diacylglucosamine to yield 2,3-diacylglucosamine 1-phosphate (lipid X) and UMP by catalyzing the attack of water at the alpha-P atom. Involved in the biosynthesis of lipid A, a phosphorylated glycolipid that anchors the lipopolysaccharide to the outer membrane of the cell.</text>
</comment>
<dbReference type="InterPro" id="IPR043461">
    <property type="entry name" value="LpxH-like"/>
</dbReference>
<organism evidence="12 13">
    <name type="scientific">Candidatus Accumulibacter proximus</name>
    <dbReference type="NCBI Taxonomy" id="2954385"/>
    <lineage>
        <taxon>Bacteria</taxon>
        <taxon>Pseudomonadati</taxon>
        <taxon>Pseudomonadota</taxon>
        <taxon>Betaproteobacteria</taxon>
        <taxon>Candidatus Accumulibacter</taxon>
    </lineage>
</organism>
<feature type="binding site" evidence="10">
    <location>
        <position position="125"/>
    </location>
    <ligand>
        <name>substrate</name>
    </ligand>
</feature>
<dbReference type="HAMAP" id="MF_00575">
    <property type="entry name" value="LpxH"/>
    <property type="match status" value="1"/>
</dbReference>
<feature type="binding site" evidence="10">
    <location>
        <position position="9"/>
    </location>
    <ligand>
        <name>Mn(2+)</name>
        <dbReference type="ChEBI" id="CHEBI:29035"/>
        <label>1</label>
    </ligand>
</feature>